<dbReference type="AlphaFoldDB" id="A0A4Y2T6V7"/>
<dbReference type="Proteomes" id="UP000499080">
    <property type="component" value="Unassembled WGS sequence"/>
</dbReference>
<dbReference type="SUPFAM" id="SSF56219">
    <property type="entry name" value="DNase I-like"/>
    <property type="match status" value="1"/>
</dbReference>
<name>A0A4Y2T6V7_ARAVE</name>
<sequence>MATTDNFLLQHPPHHQHSTSSTTTNKTTFLQINLRKSEIATSTLLEASDSHNPSIILVQEPYILDGKIAGIPRSWNQWLSKNNKAGIISLPSCDKPVFLQSTVNSTALKIQTEQGPLTVISAYSSPYKNIMETLQELHSVLTDLGDERVLICADLNAHSRIWGYANEDTRGAQVEDFLLAQQLYLLNETNSPPTFEHRGRKGWPDLSFIKGTDFANSCTWKVLEDYTHSDHKYILIEALLSQSHYSYPRFKTAYGGHRRMLQHLGQKTKQLVQQIEESNTKDHLAKATEELQKAIFAANPYGRPYKAVVKNKHPPAELFKQFGNPSSGDTKSFALKILQELYPPSHSPATPPNCFPLIQEPQITKNEIRRILKKAPTKKAPGFDAIDYIVLKEVNNSFPEILHTFYNKCYQLHCFPEPLKKGIIVLFHKDSKEADKIKSYRPVTLLPTIGKVLEQILLRRLNHTLKKKNILHHNQFGFREGRSTDDAIHQLVEKIQDAKNKQLHTMVISLDIQGAFDHLQYNSIRNSLDEINFPSHTIETLKDILTDRKVTIQTAQGPVSWSQQQGCAQGSCTGPMFWNLVANEIISEEWQPNVHLQAFADDFIFVISEPTGAKLKATAQAALTKFQHWTDKHQLKVSTEKSTTILISRLVSGPRVKWDNQIIKRSTSLKYLGVIIDNKLNWADHLINMKTKLTHLHQKITRIAGTNWGLNKDLRRRLYKTVAERMILHGAAAWAYPLSARQSRLLNSIQRKFLLNITGAYSTTPTAALQVIEGIYLTAPHQSRTGSGLRQNSQTAQNI</sequence>
<evidence type="ECO:0000313" key="4">
    <source>
        <dbReference type="Proteomes" id="UP000499080"/>
    </source>
</evidence>
<dbReference type="OrthoDB" id="6505565at2759"/>
<dbReference type="InterPro" id="IPR043502">
    <property type="entry name" value="DNA/RNA_pol_sf"/>
</dbReference>
<feature type="region of interest" description="Disordered" evidence="1">
    <location>
        <begin position="1"/>
        <end position="24"/>
    </location>
</feature>
<dbReference type="InterPro" id="IPR036691">
    <property type="entry name" value="Endo/exonu/phosph_ase_sf"/>
</dbReference>
<dbReference type="Pfam" id="PF14529">
    <property type="entry name" value="Exo_endo_phos_2"/>
    <property type="match status" value="1"/>
</dbReference>
<protein>
    <recommendedName>
        <fullName evidence="2">Reverse transcriptase domain-containing protein</fullName>
    </recommendedName>
</protein>
<dbReference type="PANTHER" id="PTHR19446">
    <property type="entry name" value="REVERSE TRANSCRIPTASES"/>
    <property type="match status" value="1"/>
</dbReference>
<dbReference type="SUPFAM" id="SSF56672">
    <property type="entry name" value="DNA/RNA polymerases"/>
    <property type="match status" value="1"/>
</dbReference>
<dbReference type="InterPro" id="IPR000477">
    <property type="entry name" value="RT_dom"/>
</dbReference>
<comment type="caution">
    <text evidence="3">The sequence shown here is derived from an EMBL/GenBank/DDBJ whole genome shotgun (WGS) entry which is preliminary data.</text>
</comment>
<feature type="domain" description="Reverse transcriptase" evidence="2">
    <location>
        <begin position="408"/>
        <end position="676"/>
    </location>
</feature>
<dbReference type="Pfam" id="PF00078">
    <property type="entry name" value="RVT_1"/>
    <property type="match status" value="1"/>
</dbReference>
<dbReference type="GO" id="GO:0071897">
    <property type="term" value="P:DNA biosynthetic process"/>
    <property type="evidence" value="ECO:0007669"/>
    <property type="project" value="UniProtKB-ARBA"/>
</dbReference>
<evidence type="ECO:0000313" key="3">
    <source>
        <dbReference type="EMBL" id="GBN96342.1"/>
    </source>
</evidence>
<evidence type="ECO:0000256" key="1">
    <source>
        <dbReference type="SAM" id="MobiDB-lite"/>
    </source>
</evidence>
<proteinExistence type="predicted"/>
<organism evidence="3 4">
    <name type="scientific">Araneus ventricosus</name>
    <name type="common">Orbweaver spider</name>
    <name type="synonym">Epeira ventricosa</name>
    <dbReference type="NCBI Taxonomy" id="182803"/>
    <lineage>
        <taxon>Eukaryota</taxon>
        <taxon>Metazoa</taxon>
        <taxon>Ecdysozoa</taxon>
        <taxon>Arthropoda</taxon>
        <taxon>Chelicerata</taxon>
        <taxon>Arachnida</taxon>
        <taxon>Araneae</taxon>
        <taxon>Araneomorphae</taxon>
        <taxon>Entelegynae</taxon>
        <taxon>Araneoidea</taxon>
        <taxon>Araneidae</taxon>
        <taxon>Araneus</taxon>
    </lineage>
</organism>
<gene>
    <name evidence="3" type="primary">R1A1-elementORF2_574</name>
    <name evidence="3" type="ORF">AVEN_242078_1</name>
</gene>
<evidence type="ECO:0000259" key="2">
    <source>
        <dbReference type="PROSITE" id="PS50878"/>
    </source>
</evidence>
<dbReference type="EMBL" id="BGPR01026538">
    <property type="protein sequence ID" value="GBN96342.1"/>
    <property type="molecule type" value="Genomic_DNA"/>
</dbReference>
<dbReference type="InterPro" id="IPR005135">
    <property type="entry name" value="Endo/exonuclease/phosphatase"/>
</dbReference>
<keyword evidence="4" id="KW-1185">Reference proteome</keyword>
<reference evidence="3 4" key="1">
    <citation type="journal article" date="2019" name="Sci. Rep.">
        <title>Orb-weaving spider Araneus ventricosus genome elucidates the spidroin gene catalogue.</title>
        <authorList>
            <person name="Kono N."/>
            <person name="Nakamura H."/>
            <person name="Ohtoshi R."/>
            <person name="Moran D.A.P."/>
            <person name="Shinohara A."/>
            <person name="Yoshida Y."/>
            <person name="Fujiwara M."/>
            <person name="Mori M."/>
            <person name="Tomita M."/>
            <person name="Arakawa K."/>
        </authorList>
    </citation>
    <scope>NUCLEOTIDE SEQUENCE [LARGE SCALE GENOMIC DNA]</scope>
</reference>
<dbReference type="Gene3D" id="3.60.10.10">
    <property type="entry name" value="Endonuclease/exonuclease/phosphatase"/>
    <property type="match status" value="1"/>
</dbReference>
<dbReference type="CDD" id="cd01650">
    <property type="entry name" value="RT_nLTR_like"/>
    <property type="match status" value="1"/>
</dbReference>
<dbReference type="GO" id="GO:0003824">
    <property type="term" value="F:catalytic activity"/>
    <property type="evidence" value="ECO:0007669"/>
    <property type="project" value="InterPro"/>
</dbReference>
<dbReference type="PROSITE" id="PS50878">
    <property type="entry name" value="RT_POL"/>
    <property type="match status" value="1"/>
</dbReference>
<accession>A0A4Y2T6V7</accession>